<dbReference type="SUPFAM" id="SSF69572">
    <property type="entry name" value="Activating enzymes of the ubiquitin-like proteins"/>
    <property type="match status" value="1"/>
</dbReference>
<comment type="caution">
    <text evidence="3">The sequence shown here is derived from an EMBL/GenBank/DDBJ whole genome shotgun (WGS) entry which is preliminary data.</text>
</comment>
<reference evidence="3 4" key="1">
    <citation type="submission" date="2019-06" db="EMBL/GenBank/DDBJ databases">
        <title>Sequencing the genomes of 1000 actinobacteria strains.</title>
        <authorList>
            <person name="Klenk H.-P."/>
        </authorList>
    </citation>
    <scope>NUCLEOTIDE SEQUENCE [LARGE SCALE GENOMIC DNA]</scope>
    <source>
        <strain evidence="3 4">DSM 44826</strain>
    </source>
</reference>
<dbReference type="GO" id="GO:0004792">
    <property type="term" value="F:thiosulfate-cyanide sulfurtransferase activity"/>
    <property type="evidence" value="ECO:0007669"/>
    <property type="project" value="TreeGrafter"/>
</dbReference>
<dbReference type="EMBL" id="VIWT01000001">
    <property type="protein sequence ID" value="TWF96552.1"/>
    <property type="molecule type" value="Genomic_DNA"/>
</dbReference>
<dbReference type="GO" id="GO:0008641">
    <property type="term" value="F:ubiquitin-like modifier activating enzyme activity"/>
    <property type="evidence" value="ECO:0007669"/>
    <property type="project" value="InterPro"/>
</dbReference>
<gene>
    <name evidence="3" type="ORF">FHX73_11324</name>
</gene>
<evidence type="ECO:0000313" key="3">
    <source>
        <dbReference type="EMBL" id="TWF96552.1"/>
    </source>
</evidence>
<dbReference type="InterPro" id="IPR045886">
    <property type="entry name" value="ThiF/MoeB/HesA"/>
</dbReference>
<dbReference type="Pfam" id="PF00899">
    <property type="entry name" value="ThiF"/>
    <property type="match status" value="1"/>
</dbReference>
<dbReference type="Gene3D" id="3.40.50.720">
    <property type="entry name" value="NAD(P)-binding Rossmann-like Domain"/>
    <property type="match status" value="1"/>
</dbReference>
<dbReference type="PANTHER" id="PTHR10953">
    <property type="entry name" value="UBIQUITIN-ACTIVATING ENZYME E1"/>
    <property type="match status" value="1"/>
</dbReference>
<protein>
    <submittedName>
        <fullName evidence="3">Molybdopterin/thiamine biosynthesis adenylyltransferase</fullName>
    </submittedName>
</protein>
<keyword evidence="3" id="KW-0548">Nucleotidyltransferase</keyword>
<organism evidence="3 4">
    <name type="scientific">Kitasatospora viridis</name>
    <dbReference type="NCBI Taxonomy" id="281105"/>
    <lineage>
        <taxon>Bacteria</taxon>
        <taxon>Bacillati</taxon>
        <taxon>Actinomycetota</taxon>
        <taxon>Actinomycetes</taxon>
        <taxon>Kitasatosporales</taxon>
        <taxon>Streptomycetaceae</taxon>
        <taxon>Kitasatospora</taxon>
    </lineage>
</organism>
<name>A0A561UB11_9ACTN</name>
<dbReference type="RefSeq" id="WP_145902890.1">
    <property type="nucleotide sequence ID" value="NZ_BAAAMZ010000004.1"/>
</dbReference>
<dbReference type="Proteomes" id="UP000317940">
    <property type="component" value="Unassembled WGS sequence"/>
</dbReference>
<accession>A0A561UB11</accession>
<keyword evidence="4" id="KW-1185">Reference proteome</keyword>
<dbReference type="AlphaFoldDB" id="A0A561UB11"/>
<evidence type="ECO:0000259" key="2">
    <source>
        <dbReference type="Pfam" id="PF00899"/>
    </source>
</evidence>
<dbReference type="InterPro" id="IPR000594">
    <property type="entry name" value="ThiF_NAD_FAD-bd"/>
</dbReference>
<dbReference type="GO" id="GO:0005737">
    <property type="term" value="C:cytoplasm"/>
    <property type="evidence" value="ECO:0007669"/>
    <property type="project" value="TreeGrafter"/>
</dbReference>
<dbReference type="OrthoDB" id="9204719at2"/>
<dbReference type="PANTHER" id="PTHR10953:SF102">
    <property type="entry name" value="ADENYLYLTRANSFERASE AND SULFURTRANSFERASE MOCS3"/>
    <property type="match status" value="1"/>
</dbReference>
<sequence>MSNAEASPRPPYRLPRVKREHQAVHRDDGTIQVGGDILGIASVFDDPDGSLWQIIRLLDGTRSIEQLHTDSGQPRDTVAALVEALYEGGFLEDAATQDSTTLSAREQERYSRNQAFYRWIDLTPRPSPWTVQERIKAARVVVLGLGGGGSSVALALAASGVGNLHLVDHDRVELSNLTRQFLYCEADIGRTKVDAAVARLRSVNSTITITGEEAKVESIADLSRLIENCDVLAMCADRPLKIRHWADTACHQAGIPWVTGGYVGPVSTVQILARDGGACVECMHLRSGELSSDAPAVISEQDDPELLDNDQVAASTAISAGMSGLMIAHGVLAHITGAPDFGGSFQFGMNLAAPEQQLYMTGDRHPQCPVCADRT</sequence>
<dbReference type="GO" id="GO:0016779">
    <property type="term" value="F:nucleotidyltransferase activity"/>
    <property type="evidence" value="ECO:0007669"/>
    <property type="project" value="UniProtKB-KW"/>
</dbReference>
<proteinExistence type="predicted"/>
<feature type="region of interest" description="Disordered" evidence="1">
    <location>
        <begin position="1"/>
        <end position="21"/>
    </location>
</feature>
<evidence type="ECO:0000313" key="4">
    <source>
        <dbReference type="Proteomes" id="UP000317940"/>
    </source>
</evidence>
<dbReference type="InterPro" id="IPR035985">
    <property type="entry name" value="Ubiquitin-activating_enz"/>
</dbReference>
<keyword evidence="3" id="KW-0808">Transferase</keyword>
<evidence type="ECO:0000256" key="1">
    <source>
        <dbReference type="SAM" id="MobiDB-lite"/>
    </source>
</evidence>
<feature type="domain" description="THIF-type NAD/FAD binding fold" evidence="2">
    <location>
        <begin position="131"/>
        <end position="369"/>
    </location>
</feature>